<dbReference type="GO" id="GO:0060271">
    <property type="term" value="P:cilium assembly"/>
    <property type="evidence" value="ECO:0007669"/>
    <property type="project" value="TreeGrafter"/>
</dbReference>
<accession>A0A7M5X935</accession>
<dbReference type="Gene3D" id="2.60.40.10">
    <property type="entry name" value="Immunoglobulins"/>
    <property type="match status" value="1"/>
</dbReference>
<feature type="region of interest" description="Disordered" evidence="1">
    <location>
        <begin position="836"/>
        <end position="863"/>
    </location>
</feature>
<organism evidence="2 3">
    <name type="scientific">Clytia hemisphaerica</name>
    <dbReference type="NCBI Taxonomy" id="252671"/>
    <lineage>
        <taxon>Eukaryota</taxon>
        <taxon>Metazoa</taxon>
        <taxon>Cnidaria</taxon>
        <taxon>Hydrozoa</taxon>
        <taxon>Hydroidolina</taxon>
        <taxon>Leptothecata</taxon>
        <taxon>Obeliida</taxon>
        <taxon>Clytiidae</taxon>
        <taxon>Clytia</taxon>
    </lineage>
</organism>
<dbReference type="EnsemblMetazoa" id="CLYHEMT019595.1">
    <property type="protein sequence ID" value="CLYHEMP019595.1"/>
    <property type="gene ID" value="CLYHEMG019595"/>
</dbReference>
<feature type="compositionally biased region" description="Basic and acidic residues" evidence="1">
    <location>
        <begin position="2306"/>
        <end position="2334"/>
    </location>
</feature>
<feature type="compositionally biased region" description="Acidic residues" evidence="1">
    <location>
        <begin position="2962"/>
        <end position="2981"/>
    </location>
</feature>
<feature type="region of interest" description="Disordered" evidence="1">
    <location>
        <begin position="2741"/>
        <end position="2772"/>
    </location>
</feature>
<evidence type="ECO:0000256" key="1">
    <source>
        <dbReference type="SAM" id="MobiDB-lite"/>
    </source>
</evidence>
<keyword evidence="3" id="KW-1185">Reference proteome</keyword>
<protein>
    <recommendedName>
        <fullName evidence="4">Cilia- and flagella-associated protein 54</fullName>
    </recommendedName>
</protein>
<dbReference type="InterPro" id="IPR027912">
    <property type="entry name" value="CFAP54"/>
</dbReference>
<dbReference type="PANTHER" id="PTHR33487">
    <property type="entry name" value="CILIA- AND FLAGELLA-ASSOCIATED PROTEIN 54"/>
    <property type="match status" value="1"/>
</dbReference>
<reference evidence="2" key="1">
    <citation type="submission" date="2021-01" db="UniProtKB">
        <authorList>
            <consortium name="EnsemblMetazoa"/>
        </authorList>
    </citation>
    <scope>IDENTIFICATION</scope>
</reference>
<evidence type="ECO:0000313" key="3">
    <source>
        <dbReference type="Proteomes" id="UP000594262"/>
    </source>
</evidence>
<feature type="region of interest" description="Disordered" evidence="1">
    <location>
        <begin position="2950"/>
        <end position="2984"/>
    </location>
</feature>
<dbReference type="InterPro" id="IPR036116">
    <property type="entry name" value="FN3_sf"/>
</dbReference>
<dbReference type="InterPro" id="IPR013783">
    <property type="entry name" value="Ig-like_fold"/>
</dbReference>
<feature type="compositionally biased region" description="Polar residues" evidence="1">
    <location>
        <begin position="842"/>
        <end position="854"/>
    </location>
</feature>
<dbReference type="Pfam" id="PF14858">
    <property type="entry name" value="CFAP54_N"/>
    <property type="match status" value="1"/>
</dbReference>
<evidence type="ECO:0008006" key="4">
    <source>
        <dbReference type="Google" id="ProtNLM"/>
    </source>
</evidence>
<feature type="region of interest" description="Disordered" evidence="1">
    <location>
        <begin position="2290"/>
        <end position="2334"/>
    </location>
</feature>
<dbReference type="PANTHER" id="PTHR33487:SF1">
    <property type="entry name" value="CILIA- AND FLAGELLA-ASSOCIATED PROTEIN 54"/>
    <property type="match status" value="1"/>
</dbReference>
<sequence length="3230" mass="365881">MNAKSSITQLTHDIDRYLSLIKTSLGSKQNSKSVNSLKTLWDNYCLKLKRSLYTEKVLWMGDYLFSQKCYKLSGYYCYGHFLQTLFNFTFDDIASMNGERFMSLFVTGNTDLINTLRCLMGYAASIIYHHISLDESLQNQKTISIVVNFLKVLQLSMQVALMEDAHCWLVYNGTIHIHCISKLLMSKGFTSSVLEFLIWSCVSMECSVPLMTVKYLGWRTQLYATTSLCFYDLKADQAAEEFAKRGMKKVLELQEIEKISTSPVTPETKFVFKQSRIKMDALIFKRHIFESRRRPKGVLRPKIKPLLKDIAGNNWPRTGTERMLADIFTGRAAQFLAITETLSNSNRRIGQTSPGCSETDETATDVFMELFFAGTEIVSGGGGTRTHISAKHEKSVQNVTKDMTLIDLATAESQTISLKSVLQFIKYAYNYEQWDTFDTLLPPVLDELKKHPDDELCIAEIKVLKIFAGMTSINSSRLRKKFVMLKTEDLGEMSLSRNYKAAHIEELLNTALSLKDVLEQKNLKFYVERYHDFFVDVILLLWNKCKTYFAKVTSDSCDAHKSLYHSFFFTKWLQIFLITHDALMKFNMADADPNIVAESTLKLSHVLLCIAKMRELKIDRPVSPVESFERSNQELDTVKSPINIPTPKTEESKRGSFSEELFEDVTSFLYIPNHTSKLLAYVLDLLTQCLEQLDNARDKMTHLETKIADDSFEDKQAENGEETINISMLKLKSFQMELLYLHHQVSLQLPQQTLVPSNVKGTIPEKRSKEKSSKIQNSTTVQAIPTDAGKNSLSKALYRMALLKVAKCSMSVQETSKVIQEAFDLLEKARASEERIKREGESVSTTSLSGTKTSIPPPPQVVRRGHTTITYRPAPFEPSNGDVIASYCLFVRNAAGHNVKVRVSDTNFPGTGEKVPFGKDLTLTVTKLVPNERYMAAIAAYNAEGDLIGSSIGMSGRPVLASNHLPLLLAYGYLARIAYLKDGYKVTKQCINILWNYFVQEQPEPKKYFQTVANDFKLKPKRLRLKNIEYSSEVVHRYFVESIFIGIEIDIKEGKLFYDSVSNGSSTRDNQIERLEKCERLLIALEMSGWLNDNQICLQSIVQIYGLLSPIIYWKFPIQPVLEVLCHVFGGLQEIQSSFKNRKQNATNDSLHHMVSCLTYHIATILVDYNRKSVALHVLDTGGKILGQLNPPDSATPQPTEKGEAFMKKLQKRTYKKQKTKGGANKISTDPTNGGVTCEQRAIDIFTSKLLKEGASEGELELTGAEDGVLLNAVVAALPPLTAYKEVLKFKRRAHFLESFVGVIGKALKDRMFDSALDWTKEAVTWLTRRNEIILNKSMTEAGRGILVVTAQTAEGERNNRKLSSLTGLQNHIPPEAEGEISPNNSLFLMADGMADNQRFGRIDERTSNRQLAEIIASQSLDERVSSRKISITKGMSGSKIIGTKKIQVMTAEERIIKDAILRMQAVLPELWKTQQRKKKLRIVSQEELPWRSQMCLISAECHFNICLDKFYLMSRRLGYPNLKFDERMMDFSWFTLSTTGVLMVSWVGCFKDQVQLHDKPVDRGGKTLEHEKNSKQTAEIYLMPSSSRQSVAVKVEKKLTPRPPRVLDQQEALKIKQDDARKLFILNLEQSYNYYQRAMVLAHRGQNWVLLQHICNKLIQSTTTMMMTITLLNNNIDLTKHETPYTVIQLRPLIYNVFYMAAEFLLDFLNNLKLEQDSNISLNNDFPSSLQQSSELPDHHDVENISHVDYGNIKRVVMFAVEVLYYQEKWERLSSLIVKFNAITSDRFCTSLLPILVYAQQALHNRVQASTKPVPRITFDPNTGFPVQIEMERVTPDPIEIGAHIDPEGSDLYNVPDDGLQYSIAPFNFDVSLERFRNAFDQKLYTVKQLEHARLLLVSYLAAKQGDAQNMGKVTSEESKVSFAASQIKPPSYDPEDLHLKTFQNREDLEFYPLIESEQVASIVMSYERAVEMLTKTKQFDLAIQAMHELGNVMYHSNNIRSAYKWWCQALDNILQTTDALNNWKQFVNIEDRTILSTKRLLDICGAKGCLLGGLITTSIAKYIHPTNIDVSTEICHLAASFFQALFCTSLVHPSAFHSYITYDISTEETVKQVIPGLHFFSDMHHLHCGNLTSHLIWLTTRLIRNGFYLRCQPLLTLSHYMASTICKDINTTIEVKLLRIKSLSALERFEEAFHHFYHVVSGKMLPSPADFIRAKVNTKHFVFKNTKLITDQLNVHCLHQVCGININQSPYTNIYGRELCNKISIAQSGLLASVAELLNEIPIEASPSVSKESSTSSSTPNSNSKEKMMNKERGSPPSKKSDRKMQAKKSKENIQLIDVKQHSLNNLKWKLLNSAENAVRDILKLIVVPKNGEAKMRSEELEAYIGSQLQLSQIESARYHVLASANHIHECLIAINYHTTVDSNQEISNTYEYQAKPNESFDKGDTSIDCLTWLKCRRMLSSRLSDEDNAVGRLAGPMLSLVGRVGSFEEYVQNALVECKIFNDTSSACLLKMLQIQSDLKCGKDTYDIIERLKELQEVLSSYWILPSSLVTLEIEVKVLLTDICVLLNPSNLPMAVECYEDIESYFLNQLVLQGYNCHTSKKMPVPSQINFHSLLLSDFTSIKMRLYRAKSLGMVHASQPVHARVWKEMIKDVDSINVLIDRLTNKDFAVKTELTLLKAEIQRFLYELDEIPMTTALDSFLEIIDVVRNTTIDLSIIRRCYNEMTLVFSQYLKLRQKPMTPDTEDRRRSNTKGGALRPNAPNIKRQQSHPKDCHRLSRGAWVCIRAAGVIAKAQRKSELLAGELSVTSLAMEQTAWQNLPSFAVEDLIGVENADQLKEESNCIVKLNGGNNVEITWVHLIKYLIHLRRHCSYSSLALGDFDKAIVRISFHSAARTIKLNVVAKYLAEHLTVFDKECIPIFPIDLIGGLVASVTADMATVKKSASDISQPVSPIKSPSDDFMEEREEDEEEEEEMEDYPDQQSIDSTANRILASEKVGDRVDTVKVRNPLQAGDLEIAIQWYKPELSSNLDNGSIFLLLAMNNKTIAGNSSSNSFSQVSSLFHIVFRLEDCIALHDEMVDLIQNSEGADHAIKAGQAMRKVTVGAIATSQAVSKMQSAISSVQKKSSKSIPPSRQSTKFVDSDEDLKSKMIPIVQNISELLKRNTISSSPSTVSSLNVMEEKIPAMEMSWSNLLCLESMFNPSLGHISRVPETFFAWFIEHFNRLARV</sequence>
<dbReference type="Proteomes" id="UP000594262">
    <property type="component" value="Unplaced"/>
</dbReference>
<name>A0A7M5X935_9CNID</name>
<dbReference type="RefSeq" id="XP_066927210.1">
    <property type="nucleotide sequence ID" value="XM_067071109.1"/>
</dbReference>
<dbReference type="OrthoDB" id="2104158at2759"/>
<feature type="compositionally biased region" description="Low complexity" evidence="1">
    <location>
        <begin position="2290"/>
        <end position="2305"/>
    </location>
</feature>
<dbReference type="GeneID" id="136814695"/>
<dbReference type="SUPFAM" id="SSF49265">
    <property type="entry name" value="Fibronectin type III"/>
    <property type="match status" value="1"/>
</dbReference>
<evidence type="ECO:0000313" key="2">
    <source>
        <dbReference type="EnsemblMetazoa" id="CLYHEMP019595.1"/>
    </source>
</evidence>
<proteinExistence type="predicted"/>